<proteinExistence type="predicted"/>
<evidence type="ECO:0000313" key="4">
    <source>
        <dbReference type="EMBL" id="CAB4890192.1"/>
    </source>
</evidence>
<dbReference type="EMBL" id="CAFAAL010000008">
    <property type="protein sequence ID" value="CAB4793416.1"/>
    <property type="molecule type" value="Genomic_DNA"/>
</dbReference>
<evidence type="ECO:0000313" key="1">
    <source>
        <dbReference type="EMBL" id="CAB4710812.1"/>
    </source>
</evidence>
<dbReference type="EMBL" id="CAFBLJ010000016">
    <property type="protein sequence ID" value="CAB4861494.1"/>
    <property type="molecule type" value="Genomic_DNA"/>
</dbReference>
<gene>
    <name evidence="1" type="ORF">UFOPK2658_00393</name>
    <name evidence="2" type="ORF">UFOPK3004_00188</name>
    <name evidence="3" type="ORF">UFOPK3304_00483</name>
    <name evidence="4" type="ORF">UFOPK3494_00286</name>
</gene>
<dbReference type="EMBL" id="CAFBMF010000010">
    <property type="protein sequence ID" value="CAB4890192.1"/>
    <property type="molecule type" value="Genomic_DNA"/>
</dbReference>
<sequence length="115" mass="12473">MSRNQRLTAKTTPDCSQGFVFAPRLMRPIVADRNCGLEGFGSGNASPCRQSGYSVYGCSAQAKFNFCCVPVGCKTEILAKVEQIIPARGLCGESIEGVIEAMVRAHRPVWFSRAI</sequence>
<accession>A0A6J6QJU8</accession>
<organism evidence="1">
    <name type="scientific">freshwater metagenome</name>
    <dbReference type="NCBI Taxonomy" id="449393"/>
    <lineage>
        <taxon>unclassified sequences</taxon>
        <taxon>metagenomes</taxon>
        <taxon>ecological metagenomes</taxon>
    </lineage>
</organism>
<name>A0A6J6QJU8_9ZZZZ</name>
<evidence type="ECO:0000313" key="2">
    <source>
        <dbReference type="EMBL" id="CAB4793416.1"/>
    </source>
</evidence>
<dbReference type="AlphaFoldDB" id="A0A6J6QJU8"/>
<reference evidence="1" key="1">
    <citation type="submission" date="2020-05" db="EMBL/GenBank/DDBJ databases">
        <authorList>
            <person name="Chiriac C."/>
            <person name="Salcher M."/>
            <person name="Ghai R."/>
            <person name="Kavagutti S V."/>
        </authorList>
    </citation>
    <scope>NUCLEOTIDE SEQUENCE</scope>
</reference>
<evidence type="ECO:0000313" key="3">
    <source>
        <dbReference type="EMBL" id="CAB4861494.1"/>
    </source>
</evidence>
<protein>
    <submittedName>
        <fullName evidence="1">Unannotated protein</fullName>
    </submittedName>
</protein>
<dbReference type="EMBL" id="CAEZYH010000008">
    <property type="protein sequence ID" value="CAB4710812.1"/>
    <property type="molecule type" value="Genomic_DNA"/>
</dbReference>